<sequence length="151" mass="17682">MERIWIYQADRLLTADEETTLLKRLGEFTAEWNAHGHQLSASAEIRYHLFIILAIDQTVTMPSGCSIDKSVRLLKELEQELNISLFDRMQIAYRERDHINIVPRSTFEKLIEKGEVTKDTIVFNNLVADREAFNRSWETPFQNSWHAQVFA</sequence>
<name>A0A1H7U1K1_OLID1</name>
<evidence type="ECO:0000313" key="2">
    <source>
        <dbReference type="Proteomes" id="UP000199421"/>
    </source>
</evidence>
<reference evidence="2" key="1">
    <citation type="submission" date="2016-10" db="EMBL/GenBank/DDBJ databases">
        <authorList>
            <person name="Varghese N."/>
            <person name="Submissions S."/>
        </authorList>
    </citation>
    <scope>NUCLEOTIDE SEQUENCE [LARGE SCALE GENOMIC DNA]</scope>
    <source>
        <strain evidence="2">DSM 18733</strain>
    </source>
</reference>
<evidence type="ECO:0008006" key="3">
    <source>
        <dbReference type="Google" id="ProtNLM"/>
    </source>
</evidence>
<accession>A0A1H7U1K1</accession>
<dbReference type="EMBL" id="FOAF01000005">
    <property type="protein sequence ID" value="SEL90803.1"/>
    <property type="molecule type" value="Genomic_DNA"/>
</dbReference>
<dbReference type="AlphaFoldDB" id="A0A1H7U1K1"/>
<keyword evidence="2" id="KW-1185">Reference proteome</keyword>
<dbReference type="Proteomes" id="UP000199421">
    <property type="component" value="Unassembled WGS sequence"/>
</dbReference>
<proteinExistence type="predicted"/>
<evidence type="ECO:0000313" key="1">
    <source>
        <dbReference type="EMBL" id="SEL90803.1"/>
    </source>
</evidence>
<gene>
    <name evidence="1" type="ORF">SAMN05661044_03696</name>
</gene>
<dbReference type="STRING" id="407022.SAMN05661044_03696"/>
<dbReference type="RefSeq" id="WP_093327167.1">
    <property type="nucleotide sequence ID" value="NZ_FOAF01000005.1"/>
</dbReference>
<protein>
    <recommendedName>
        <fullName evidence="3">ABC transporter ATPase</fullName>
    </recommendedName>
</protein>
<organism evidence="1 2">
    <name type="scientific">Olivibacter domesticus</name>
    <name type="common">Pseudosphingobacterium domesticum</name>
    <dbReference type="NCBI Taxonomy" id="407022"/>
    <lineage>
        <taxon>Bacteria</taxon>
        <taxon>Pseudomonadati</taxon>
        <taxon>Bacteroidota</taxon>
        <taxon>Sphingobacteriia</taxon>
        <taxon>Sphingobacteriales</taxon>
        <taxon>Sphingobacteriaceae</taxon>
        <taxon>Olivibacter</taxon>
    </lineage>
</organism>
<dbReference type="OrthoDB" id="978691at2"/>